<organism evidence="1">
    <name type="scientific">Streptomyces auratus AGR0001</name>
    <dbReference type="NCBI Taxonomy" id="1160718"/>
    <lineage>
        <taxon>Bacteria</taxon>
        <taxon>Bacillati</taxon>
        <taxon>Actinomycetota</taxon>
        <taxon>Actinomycetes</taxon>
        <taxon>Kitasatosporales</taxon>
        <taxon>Streptomycetaceae</taxon>
        <taxon>Streptomyces</taxon>
    </lineage>
</organism>
<dbReference type="AlphaFoldDB" id="J2JX18"/>
<gene>
    <name evidence="1" type="ORF">SU9_21722</name>
</gene>
<name>J2JX18_9ACTN</name>
<proteinExistence type="predicted"/>
<protein>
    <recommendedName>
        <fullName evidence="2">Resolvase/invertase-type recombinase catalytic domain-containing protein</fullName>
    </recommendedName>
</protein>
<accession>J2JX18</accession>
<reference evidence="1" key="1">
    <citation type="journal article" date="2012" name="J. Bacteriol.">
        <title>Genome Sequence of Streptomyces auratus Strain AGR0001, a Phoslactomycin-Producing Actinomycete.</title>
        <authorList>
            <person name="Han X."/>
            <person name="Li M."/>
            <person name="Ding Z."/>
            <person name="Zhao J."/>
            <person name="Ji K."/>
            <person name="Wen M."/>
            <person name="Lu T."/>
        </authorList>
    </citation>
    <scope>NUCLEOTIDE SEQUENCE [LARGE SCALE GENOMIC DNA]</scope>
    <source>
        <strain evidence="1">AGR0001</strain>
    </source>
</reference>
<dbReference type="EMBL" id="AJGV01000128">
    <property type="protein sequence ID" value="EJJ04948.1"/>
    <property type="molecule type" value="Genomic_DNA"/>
</dbReference>
<dbReference type="STRING" id="1160718.SU9_21722"/>
<comment type="caution">
    <text evidence="1">The sequence shown here is derived from an EMBL/GenBank/DDBJ whole genome shotgun (WGS) entry which is preliminary data.</text>
</comment>
<dbReference type="OrthoDB" id="4190258at2"/>
<evidence type="ECO:0000313" key="1">
    <source>
        <dbReference type="EMBL" id="EJJ04948.1"/>
    </source>
</evidence>
<evidence type="ECO:0008006" key="2">
    <source>
        <dbReference type="Google" id="ProtNLM"/>
    </source>
</evidence>
<dbReference type="PATRIC" id="fig|1160718.3.peg.4397"/>
<sequence length="127" mass="14176">MSGGMAPVAFVYDRCASRSYRQLEMRMIGCDGYADRMGWVLAGRWIDLGEDALATHRPQLEALLIAMGEEAAQREVLCLVHDWGRLAADESHRLAQQARIAQLGGWTQTTFGESDRRGRTLLVGRQP</sequence>
<dbReference type="eggNOG" id="ENOG50322DM">
    <property type="taxonomic scope" value="Bacteria"/>
</dbReference>
<dbReference type="HOGENOM" id="CLU_1884570_0_0_11"/>